<dbReference type="EMBL" id="KB644409">
    <property type="protein sequence ID" value="EPS27086.1"/>
    <property type="molecule type" value="Genomic_DNA"/>
</dbReference>
<dbReference type="HOGENOM" id="CLU_2705618_0_0_1"/>
<protein>
    <submittedName>
        <fullName evidence="1">Uncharacterized protein</fullName>
    </submittedName>
</protein>
<proteinExistence type="predicted"/>
<sequence length="73" mass="8310">MPADESRPQSFFSPGMAVRCYSAPCRIKPKSTAPSMLWFKSVGYIYFHLKCICFQVYITTLGNGKFDAERGYL</sequence>
<name>S7ZEH2_PENO1</name>
<keyword evidence="2" id="KW-1185">Reference proteome</keyword>
<accession>S7ZEH2</accession>
<gene>
    <name evidence="1" type="ORF">PDE_02027</name>
</gene>
<dbReference type="Proteomes" id="UP000019376">
    <property type="component" value="Unassembled WGS sequence"/>
</dbReference>
<dbReference type="AlphaFoldDB" id="S7ZEH2"/>
<evidence type="ECO:0000313" key="1">
    <source>
        <dbReference type="EMBL" id="EPS27086.1"/>
    </source>
</evidence>
<reference evidence="1 2" key="1">
    <citation type="journal article" date="2013" name="PLoS ONE">
        <title>Genomic and secretomic analyses reveal unique features of the lignocellulolytic enzyme system of Penicillium decumbens.</title>
        <authorList>
            <person name="Liu G."/>
            <person name="Zhang L."/>
            <person name="Wei X."/>
            <person name="Zou G."/>
            <person name="Qin Y."/>
            <person name="Ma L."/>
            <person name="Li J."/>
            <person name="Zheng H."/>
            <person name="Wang S."/>
            <person name="Wang C."/>
            <person name="Xun L."/>
            <person name="Zhao G.-P."/>
            <person name="Zhou Z."/>
            <person name="Qu Y."/>
        </authorList>
    </citation>
    <scope>NUCLEOTIDE SEQUENCE [LARGE SCALE GENOMIC DNA]</scope>
    <source>
        <strain evidence="2">114-2 / CGMCC 5302</strain>
    </source>
</reference>
<evidence type="ECO:0000313" key="2">
    <source>
        <dbReference type="Proteomes" id="UP000019376"/>
    </source>
</evidence>
<organism evidence="1 2">
    <name type="scientific">Penicillium oxalicum (strain 114-2 / CGMCC 5302)</name>
    <name type="common">Penicillium decumbens</name>
    <dbReference type="NCBI Taxonomy" id="933388"/>
    <lineage>
        <taxon>Eukaryota</taxon>
        <taxon>Fungi</taxon>
        <taxon>Dikarya</taxon>
        <taxon>Ascomycota</taxon>
        <taxon>Pezizomycotina</taxon>
        <taxon>Eurotiomycetes</taxon>
        <taxon>Eurotiomycetidae</taxon>
        <taxon>Eurotiales</taxon>
        <taxon>Aspergillaceae</taxon>
        <taxon>Penicillium</taxon>
    </lineage>
</organism>